<feature type="domain" description="PARP catalytic" evidence="2">
    <location>
        <begin position="29"/>
        <end position="104"/>
    </location>
</feature>
<evidence type="ECO:0000313" key="3">
    <source>
        <dbReference type="EMBL" id="KAF4074289.1"/>
    </source>
</evidence>
<dbReference type="AlphaFoldDB" id="A0A7J5ZX47"/>
<dbReference type="Gene3D" id="3.90.175.10">
    <property type="entry name" value="Diphtheria Toxin, domain 1"/>
    <property type="match status" value="1"/>
</dbReference>
<dbReference type="PANTHER" id="PTHR36542">
    <property type="entry name" value="GIG2-LIKE PROTEIN DRED-RELATED"/>
    <property type="match status" value="1"/>
</dbReference>
<evidence type="ECO:0000259" key="2">
    <source>
        <dbReference type="Pfam" id="PF00644"/>
    </source>
</evidence>
<protein>
    <recommendedName>
        <fullName evidence="2">PARP catalytic domain-containing protein</fullName>
    </recommendedName>
</protein>
<organism evidence="3 4">
    <name type="scientific">Ameiurus melas</name>
    <name type="common">Black bullhead</name>
    <name type="synonym">Silurus melas</name>
    <dbReference type="NCBI Taxonomy" id="219545"/>
    <lineage>
        <taxon>Eukaryota</taxon>
        <taxon>Metazoa</taxon>
        <taxon>Chordata</taxon>
        <taxon>Craniata</taxon>
        <taxon>Vertebrata</taxon>
        <taxon>Euteleostomi</taxon>
        <taxon>Actinopterygii</taxon>
        <taxon>Neopterygii</taxon>
        <taxon>Teleostei</taxon>
        <taxon>Ostariophysi</taxon>
        <taxon>Siluriformes</taxon>
        <taxon>Ictaluridae</taxon>
        <taxon>Ameiurus</taxon>
    </lineage>
</organism>
<reference evidence="3 4" key="1">
    <citation type="submission" date="2020-02" db="EMBL/GenBank/DDBJ databases">
        <title>A chromosome-scale genome assembly of the black bullhead catfish (Ameiurus melas).</title>
        <authorList>
            <person name="Wen M."/>
            <person name="Zham M."/>
            <person name="Cabau C."/>
            <person name="Klopp C."/>
            <person name="Donnadieu C."/>
            <person name="Roques C."/>
            <person name="Bouchez O."/>
            <person name="Lampietro C."/>
            <person name="Jouanno E."/>
            <person name="Herpin A."/>
            <person name="Louis A."/>
            <person name="Berthelot C."/>
            <person name="Parey E."/>
            <person name="Roest-Crollius H."/>
            <person name="Braasch I."/>
            <person name="Postlethwait J."/>
            <person name="Robinson-Rechavi M."/>
            <person name="Echchiki A."/>
            <person name="Begum T."/>
            <person name="Montfort J."/>
            <person name="Schartl M."/>
            <person name="Bobe J."/>
            <person name="Guiguen Y."/>
        </authorList>
    </citation>
    <scope>NUCLEOTIDE SEQUENCE [LARGE SCALE GENOMIC DNA]</scope>
    <source>
        <strain evidence="3">M_S1</strain>
        <tissue evidence="3">Blood</tissue>
    </source>
</reference>
<comment type="similarity">
    <text evidence="1">Belongs to the ARTD/PARP family.</text>
</comment>
<dbReference type="InterPro" id="IPR012317">
    <property type="entry name" value="Poly(ADP-ribose)pol_cat_dom"/>
</dbReference>
<dbReference type="GO" id="GO:0005737">
    <property type="term" value="C:cytoplasm"/>
    <property type="evidence" value="ECO:0007669"/>
    <property type="project" value="TreeGrafter"/>
</dbReference>
<dbReference type="SUPFAM" id="SSF56399">
    <property type="entry name" value="ADP-ribosylation"/>
    <property type="match status" value="1"/>
</dbReference>
<dbReference type="GO" id="GO:0003950">
    <property type="term" value="F:NAD+ poly-ADP-ribosyltransferase activity"/>
    <property type="evidence" value="ECO:0007669"/>
    <property type="project" value="InterPro"/>
</dbReference>
<name>A0A7J5ZX47_AMEME</name>
<evidence type="ECO:0000256" key="1">
    <source>
        <dbReference type="ARBA" id="ARBA00024347"/>
    </source>
</evidence>
<accession>A0A7J5ZX47</accession>
<dbReference type="EMBL" id="JAAGNN010000022">
    <property type="protein sequence ID" value="KAF4074289.1"/>
    <property type="molecule type" value="Genomic_DNA"/>
</dbReference>
<evidence type="ECO:0000313" key="4">
    <source>
        <dbReference type="Proteomes" id="UP000593565"/>
    </source>
</evidence>
<dbReference type="PANTHER" id="PTHR36542:SF2">
    <property type="entry name" value="GIG2-LIKE PROTEIN DRED-RELATED"/>
    <property type="match status" value="1"/>
</dbReference>
<keyword evidence="4" id="KW-1185">Reference proteome</keyword>
<comment type="caution">
    <text evidence="3">The sequence shown here is derived from an EMBL/GenBank/DDBJ whole genome shotgun (WGS) entry which is preliminary data.</text>
</comment>
<dbReference type="Proteomes" id="UP000593565">
    <property type="component" value="Unassembled WGS sequence"/>
</dbReference>
<proteinExistence type="inferred from homology"/>
<sequence>MSDHTKSNFTKMDLLLDFAVGLELSRDRNGQEGYIMYHGTTLQNALNILHYGFKPSTDGMLGPGVYVTRSFQKAAAYPKSLRLGEEQAILRLRVRVGKVKRIDYQYHPQQKTWYQEGYDTAWVPPNCGMVPSGLEENCVRDPRRIEVLDVLNSDGSIKNLSTFGFMPGPIGYLCPPSVPSMLGYSRPPSVPSMLGYSCPPFVPPMLGYPYPPPGFPSYPYPYPTPNPFWAP</sequence>
<gene>
    <name evidence="3" type="ORF">AMELA_G00237730</name>
</gene>
<dbReference type="Pfam" id="PF00644">
    <property type="entry name" value="PARP"/>
    <property type="match status" value="1"/>
</dbReference>